<dbReference type="SUPFAM" id="SSF56112">
    <property type="entry name" value="Protein kinase-like (PK-like)"/>
    <property type="match status" value="1"/>
</dbReference>
<name>A0ABD3T3X7_SINWO</name>
<evidence type="ECO:0000256" key="6">
    <source>
        <dbReference type="ARBA" id="ARBA00022840"/>
    </source>
</evidence>
<evidence type="ECO:0000256" key="1">
    <source>
        <dbReference type="ARBA" id="ARBA00012513"/>
    </source>
</evidence>
<keyword evidence="6" id="KW-0067">ATP-binding</keyword>
<feature type="non-terminal residue" evidence="10">
    <location>
        <position position="748"/>
    </location>
</feature>
<evidence type="ECO:0000313" key="10">
    <source>
        <dbReference type="EMBL" id="KAL3831338.1"/>
    </source>
</evidence>
<evidence type="ECO:0000313" key="11">
    <source>
        <dbReference type="Proteomes" id="UP001634394"/>
    </source>
</evidence>
<sequence length="748" mass="86544">MKKKRFQLLSNLRKFITNNLCWRIRKKNQRKQQIEDIETEAHISSQQMSTKLNQDISTQTSARPDLEFRELFSKDIFSLEDDNSLLILLTEGNVRQLPFPVVRRDILPVLYLPWITKTSDIRKGNTIEMQIGVPITTRYEELERSWITSRIFECSMESYPSLLTKMLVVPYVCEKYLFNLHIIAAALYYHYEPLTRPVKLELPNQGSLQIMRRKTLQVIPLLWITKKSDIREGHTVEMQIGVPNTTRYEELERSWMTSRIFECSMDSYPSLPTHMQVVPYVCKKSLFYLRFIAGSLCYEHEKLGKLESTCQGQFLKMRCETLHVILLPWITKTSDIREGNTVEMQTAVPITTRYEELERSWMTSRIFESSMESYPSLLTKMQVVPYVCKKSLFYLHLISYIYYYCEYEPNTRHGHFEFTDQGSKGYKESADSATSLSNAKSVQVIADMHTIKSQPGSENRVSKLPCTDTLEVNWSLNDIIVKEIHLTSLLVEDGDYKKLYKGYYGDTHFVASVYRRIPKKLDMTDLGRLRSPNLPELLGILQYNSHRWIIFVEAKFGDLCTLLKKDPQRTIFGEDSAKFVTVRMLLALAYLQSHGVVHGDIRPSKILINDMGMPMLGGLETVTWSSNRTLVRKGPKSMKIGFVAPEVMTGFRPQEASDIFSLGCVAYFIITGRRPFTKRNELLNKMKGPELLDERISPAGIEFITACLQKSIGRRFQLGPRLKYVHQNEWLADMAFDGAFPGSPLMKT</sequence>
<gene>
    <name evidence="10" type="ORF">ACJMK2_023099</name>
</gene>
<dbReference type="GO" id="GO:0005524">
    <property type="term" value="F:ATP binding"/>
    <property type="evidence" value="ECO:0007669"/>
    <property type="project" value="UniProtKB-KW"/>
</dbReference>
<keyword evidence="2" id="KW-0723">Serine/threonine-protein kinase</keyword>
<keyword evidence="5" id="KW-0418">Kinase</keyword>
<dbReference type="Proteomes" id="UP001634394">
    <property type="component" value="Unassembled WGS sequence"/>
</dbReference>
<evidence type="ECO:0000256" key="2">
    <source>
        <dbReference type="ARBA" id="ARBA00022527"/>
    </source>
</evidence>
<dbReference type="InterPro" id="IPR053235">
    <property type="entry name" value="Ser_Thr_kinase"/>
</dbReference>
<dbReference type="PANTHER" id="PTHR24361:SF433">
    <property type="entry name" value="PROTEIN KINASE DOMAIN-CONTAINING PROTEIN"/>
    <property type="match status" value="1"/>
</dbReference>
<comment type="catalytic activity">
    <reaction evidence="8">
        <text>L-seryl-[protein] + ATP = O-phospho-L-seryl-[protein] + ADP + H(+)</text>
        <dbReference type="Rhea" id="RHEA:17989"/>
        <dbReference type="Rhea" id="RHEA-COMP:9863"/>
        <dbReference type="Rhea" id="RHEA-COMP:11604"/>
        <dbReference type="ChEBI" id="CHEBI:15378"/>
        <dbReference type="ChEBI" id="CHEBI:29999"/>
        <dbReference type="ChEBI" id="CHEBI:30616"/>
        <dbReference type="ChEBI" id="CHEBI:83421"/>
        <dbReference type="ChEBI" id="CHEBI:456216"/>
        <dbReference type="EC" id="2.7.11.1"/>
    </reaction>
</comment>
<feature type="domain" description="Protein kinase" evidence="9">
    <location>
        <begin position="485"/>
        <end position="731"/>
    </location>
</feature>
<dbReference type="GO" id="GO:0004674">
    <property type="term" value="F:protein serine/threonine kinase activity"/>
    <property type="evidence" value="ECO:0007669"/>
    <property type="project" value="UniProtKB-KW"/>
</dbReference>
<organism evidence="10 11">
    <name type="scientific">Sinanodonta woodiana</name>
    <name type="common">Chinese pond mussel</name>
    <name type="synonym">Anodonta woodiana</name>
    <dbReference type="NCBI Taxonomy" id="1069815"/>
    <lineage>
        <taxon>Eukaryota</taxon>
        <taxon>Metazoa</taxon>
        <taxon>Spiralia</taxon>
        <taxon>Lophotrochozoa</taxon>
        <taxon>Mollusca</taxon>
        <taxon>Bivalvia</taxon>
        <taxon>Autobranchia</taxon>
        <taxon>Heteroconchia</taxon>
        <taxon>Palaeoheterodonta</taxon>
        <taxon>Unionida</taxon>
        <taxon>Unionoidea</taxon>
        <taxon>Unionidae</taxon>
        <taxon>Unioninae</taxon>
        <taxon>Sinanodonta</taxon>
    </lineage>
</organism>
<dbReference type="EC" id="2.7.11.1" evidence="1"/>
<accession>A0ABD3T3X7</accession>
<protein>
    <recommendedName>
        <fullName evidence="1">non-specific serine/threonine protein kinase</fullName>
        <ecNumber evidence="1">2.7.11.1</ecNumber>
    </recommendedName>
</protein>
<dbReference type="PANTHER" id="PTHR24361">
    <property type="entry name" value="MITOGEN-ACTIVATED KINASE KINASE KINASE"/>
    <property type="match status" value="1"/>
</dbReference>
<keyword evidence="3" id="KW-0808">Transferase</keyword>
<reference evidence="10 11" key="1">
    <citation type="submission" date="2024-11" db="EMBL/GenBank/DDBJ databases">
        <title>Chromosome-level genome assembly of the freshwater bivalve Anodonta woodiana.</title>
        <authorList>
            <person name="Chen X."/>
        </authorList>
    </citation>
    <scope>NUCLEOTIDE SEQUENCE [LARGE SCALE GENOMIC DNA]</scope>
    <source>
        <strain evidence="10">MN2024</strain>
        <tissue evidence="10">Gills</tissue>
    </source>
</reference>
<keyword evidence="11" id="KW-1185">Reference proteome</keyword>
<evidence type="ECO:0000256" key="8">
    <source>
        <dbReference type="ARBA" id="ARBA00048679"/>
    </source>
</evidence>
<dbReference type="SMART" id="SM00220">
    <property type="entry name" value="S_TKc"/>
    <property type="match status" value="1"/>
</dbReference>
<dbReference type="InterPro" id="IPR000719">
    <property type="entry name" value="Prot_kinase_dom"/>
</dbReference>
<evidence type="ECO:0000259" key="9">
    <source>
        <dbReference type="PROSITE" id="PS50011"/>
    </source>
</evidence>
<dbReference type="Gene3D" id="1.10.510.10">
    <property type="entry name" value="Transferase(Phosphotransferase) domain 1"/>
    <property type="match status" value="1"/>
</dbReference>
<comment type="caution">
    <text evidence="10">The sequence shown here is derived from an EMBL/GenBank/DDBJ whole genome shotgun (WGS) entry which is preliminary data.</text>
</comment>
<dbReference type="EMBL" id="JBJQND010000019">
    <property type="protein sequence ID" value="KAL3831338.1"/>
    <property type="molecule type" value="Genomic_DNA"/>
</dbReference>
<evidence type="ECO:0000256" key="7">
    <source>
        <dbReference type="ARBA" id="ARBA00047899"/>
    </source>
</evidence>
<evidence type="ECO:0000256" key="4">
    <source>
        <dbReference type="ARBA" id="ARBA00022741"/>
    </source>
</evidence>
<proteinExistence type="predicted"/>
<dbReference type="PROSITE" id="PS50011">
    <property type="entry name" value="PROTEIN_KINASE_DOM"/>
    <property type="match status" value="1"/>
</dbReference>
<dbReference type="Pfam" id="PF00069">
    <property type="entry name" value="Pkinase"/>
    <property type="match status" value="1"/>
</dbReference>
<dbReference type="InterPro" id="IPR011009">
    <property type="entry name" value="Kinase-like_dom_sf"/>
</dbReference>
<evidence type="ECO:0000256" key="3">
    <source>
        <dbReference type="ARBA" id="ARBA00022679"/>
    </source>
</evidence>
<keyword evidence="4" id="KW-0547">Nucleotide-binding</keyword>
<evidence type="ECO:0000256" key="5">
    <source>
        <dbReference type="ARBA" id="ARBA00022777"/>
    </source>
</evidence>
<comment type="catalytic activity">
    <reaction evidence="7">
        <text>L-threonyl-[protein] + ATP = O-phospho-L-threonyl-[protein] + ADP + H(+)</text>
        <dbReference type="Rhea" id="RHEA:46608"/>
        <dbReference type="Rhea" id="RHEA-COMP:11060"/>
        <dbReference type="Rhea" id="RHEA-COMP:11605"/>
        <dbReference type="ChEBI" id="CHEBI:15378"/>
        <dbReference type="ChEBI" id="CHEBI:30013"/>
        <dbReference type="ChEBI" id="CHEBI:30616"/>
        <dbReference type="ChEBI" id="CHEBI:61977"/>
        <dbReference type="ChEBI" id="CHEBI:456216"/>
        <dbReference type="EC" id="2.7.11.1"/>
    </reaction>
</comment>
<dbReference type="AlphaFoldDB" id="A0ABD3T3X7"/>